<sequence length="144" mass="16288">MSRTLAPPDPGFLPEILVTTDFTTRSHQPVVTLFHPLCHAGSGVETAMRAIAFHLRLDTGYGFPRTGEYVYDIQNHWALDYGHPRKVLQFPAWRNVLWCAVVRGHGGALVAVSLEHEPRPESARILTGRLALRRQAPRAWERAW</sequence>
<name>A0ABZ1TQY3_STRVG</name>
<protein>
    <submittedName>
        <fullName evidence="1">Uncharacterized protein</fullName>
    </submittedName>
</protein>
<keyword evidence="2" id="KW-1185">Reference proteome</keyword>
<reference evidence="1" key="1">
    <citation type="submission" date="2022-10" db="EMBL/GenBank/DDBJ databases">
        <title>The complete genomes of actinobacterial strains from the NBC collection.</title>
        <authorList>
            <person name="Joergensen T.S."/>
            <person name="Alvarez Arevalo M."/>
            <person name="Sterndorff E.B."/>
            <person name="Faurdal D."/>
            <person name="Vuksanovic O."/>
            <person name="Mourched A.-S."/>
            <person name="Charusanti P."/>
            <person name="Shaw S."/>
            <person name="Blin K."/>
            <person name="Weber T."/>
        </authorList>
    </citation>
    <scope>NUCLEOTIDE SEQUENCE</scope>
    <source>
        <strain evidence="1">NBC_00248</strain>
    </source>
</reference>
<dbReference type="RefSeq" id="WP_328965633.1">
    <property type="nucleotide sequence ID" value="NZ_CP108090.1"/>
</dbReference>
<dbReference type="Proteomes" id="UP001432039">
    <property type="component" value="Chromosome"/>
</dbReference>
<evidence type="ECO:0000313" key="1">
    <source>
        <dbReference type="EMBL" id="WUQ17412.1"/>
    </source>
</evidence>
<dbReference type="EMBL" id="CP108090">
    <property type="protein sequence ID" value="WUQ17412.1"/>
    <property type="molecule type" value="Genomic_DNA"/>
</dbReference>
<organism evidence="1 2">
    <name type="scientific">Streptomyces virginiae</name>
    <name type="common">Streptomyces cinnamonensis</name>
    <dbReference type="NCBI Taxonomy" id="1961"/>
    <lineage>
        <taxon>Bacteria</taxon>
        <taxon>Bacillati</taxon>
        <taxon>Actinomycetota</taxon>
        <taxon>Actinomycetes</taxon>
        <taxon>Kitasatosporales</taxon>
        <taxon>Streptomycetaceae</taxon>
        <taxon>Streptomyces</taxon>
    </lineage>
</organism>
<gene>
    <name evidence="1" type="ORF">OG517_41915</name>
</gene>
<proteinExistence type="predicted"/>
<accession>A0ABZ1TQY3</accession>
<evidence type="ECO:0000313" key="2">
    <source>
        <dbReference type="Proteomes" id="UP001432039"/>
    </source>
</evidence>